<evidence type="ECO:0000313" key="1">
    <source>
        <dbReference type="EMBL" id="QHS84856.1"/>
    </source>
</evidence>
<organism evidence="1">
    <name type="scientific">viral metagenome</name>
    <dbReference type="NCBI Taxonomy" id="1070528"/>
    <lineage>
        <taxon>unclassified sequences</taxon>
        <taxon>metagenomes</taxon>
        <taxon>organismal metagenomes</taxon>
    </lineage>
</organism>
<sequence length="168" mass="19537">MDMDSEKYINSVTLEYLLNPILYEKISIQNSKEKVICEDLEFYRKRICQITKDMCKGNYINDNLKSVFFNYASTVIYYLKQLDEKDILQSDYLDLNFDISINNSLSSDSSSNFNPDNLIINQPKKNNTLDTFIKKINVESIDKILPQQRIANITNPVLKTKGVKKKIS</sequence>
<dbReference type="EMBL" id="MN738817">
    <property type="protein sequence ID" value="QHS84856.1"/>
    <property type="molecule type" value="Genomic_DNA"/>
</dbReference>
<protein>
    <submittedName>
        <fullName evidence="1">Uncharacterized protein</fullName>
    </submittedName>
</protein>
<proteinExistence type="predicted"/>
<name>A0A6C0AZ96_9ZZZZ</name>
<reference evidence="1" key="1">
    <citation type="journal article" date="2020" name="Nature">
        <title>Giant virus diversity and host interactions through global metagenomics.</title>
        <authorList>
            <person name="Schulz F."/>
            <person name="Roux S."/>
            <person name="Paez-Espino D."/>
            <person name="Jungbluth S."/>
            <person name="Walsh D.A."/>
            <person name="Denef V.J."/>
            <person name="McMahon K.D."/>
            <person name="Konstantinidis K.T."/>
            <person name="Eloe-Fadrosh E.A."/>
            <person name="Kyrpides N.C."/>
            <person name="Woyke T."/>
        </authorList>
    </citation>
    <scope>NUCLEOTIDE SEQUENCE</scope>
    <source>
        <strain evidence="1">GVMAG-S-ERX556022-25</strain>
    </source>
</reference>
<dbReference type="AlphaFoldDB" id="A0A6C0AZ96"/>
<accession>A0A6C0AZ96</accession>